<evidence type="ECO:0000313" key="2">
    <source>
        <dbReference type="EMBL" id="MBK3494362.1"/>
    </source>
</evidence>
<keyword evidence="1" id="KW-0472">Membrane</keyword>
<protein>
    <recommendedName>
        <fullName evidence="4">Coupling factor for flagellin transcription and translation</fullName>
    </recommendedName>
</protein>
<gene>
    <name evidence="2" type="ORF">JFL43_05715</name>
</gene>
<evidence type="ECO:0000256" key="1">
    <source>
        <dbReference type="SAM" id="Phobius"/>
    </source>
</evidence>
<keyword evidence="1" id="KW-1133">Transmembrane helix</keyword>
<organism evidence="2 3">
    <name type="scientific">Viridibacillus soli</name>
    <dbReference type="NCBI Taxonomy" id="2798301"/>
    <lineage>
        <taxon>Bacteria</taxon>
        <taxon>Bacillati</taxon>
        <taxon>Bacillota</taxon>
        <taxon>Bacilli</taxon>
        <taxon>Bacillales</taxon>
        <taxon>Caryophanaceae</taxon>
        <taxon>Viridibacillus</taxon>
    </lineage>
</organism>
<name>A0ABS1H4M4_9BACL</name>
<accession>A0ABS1H4M4</accession>
<keyword evidence="3" id="KW-1185">Reference proteome</keyword>
<dbReference type="RefSeq" id="WP_200748277.1">
    <property type="nucleotide sequence ID" value="NZ_JAEOAH010000005.1"/>
</dbReference>
<keyword evidence="1" id="KW-0812">Transmembrane</keyword>
<proteinExistence type="predicted"/>
<feature type="transmembrane region" description="Helical" evidence="1">
    <location>
        <begin position="6"/>
        <end position="25"/>
    </location>
</feature>
<dbReference type="EMBL" id="JAEOAH010000005">
    <property type="protein sequence ID" value="MBK3494362.1"/>
    <property type="molecule type" value="Genomic_DNA"/>
</dbReference>
<evidence type="ECO:0000313" key="3">
    <source>
        <dbReference type="Proteomes" id="UP000618943"/>
    </source>
</evidence>
<dbReference type="Proteomes" id="UP000618943">
    <property type="component" value="Unassembled WGS sequence"/>
</dbReference>
<reference evidence="2 3" key="1">
    <citation type="submission" date="2020-12" db="EMBL/GenBank/DDBJ databases">
        <title>YIM B01967 draft genome.</title>
        <authorList>
            <person name="Yan X."/>
        </authorList>
    </citation>
    <scope>NUCLEOTIDE SEQUENCE [LARGE SCALE GENOMIC DNA]</scope>
    <source>
        <strain evidence="2 3">YIM B01967</strain>
    </source>
</reference>
<sequence>MVAAILVFLFISQVISFFLIVMLYTKLSRFKDIELKQERLKDEMDNAVGAYLAEMRDENNRLIEELSNINRLAKAPQSEPEEQLVKSKEITAVPEREQGQKNEEAFLLPTYNMAKNVVAKAYKQNQPQPQNKQQPFDEVLQAVKETSAVAELTVEEQVRELYSKGRTIEEIAKSLQKGKTEIELLLKFQR</sequence>
<comment type="caution">
    <text evidence="2">The sequence shown here is derived from an EMBL/GenBank/DDBJ whole genome shotgun (WGS) entry which is preliminary data.</text>
</comment>
<evidence type="ECO:0008006" key="4">
    <source>
        <dbReference type="Google" id="ProtNLM"/>
    </source>
</evidence>